<evidence type="ECO:0000259" key="3">
    <source>
        <dbReference type="Pfam" id="PF01370"/>
    </source>
</evidence>
<feature type="domain" description="NAD-dependent epimerase/dehydratase" evidence="3">
    <location>
        <begin position="5"/>
        <end position="259"/>
    </location>
</feature>
<dbReference type="Gene3D" id="3.40.50.720">
    <property type="entry name" value="NAD(P)-binding Rossmann-like Domain"/>
    <property type="match status" value="1"/>
</dbReference>
<gene>
    <name evidence="4" type="ORF">CANTADRAFT_8614</name>
</gene>
<dbReference type="STRING" id="984487.A0A1E4SB78"/>
<dbReference type="InterPro" id="IPR001509">
    <property type="entry name" value="Epimerase_deHydtase"/>
</dbReference>
<dbReference type="OrthoDB" id="2735536at2759"/>
<reference evidence="5" key="1">
    <citation type="submission" date="2016-05" db="EMBL/GenBank/DDBJ databases">
        <title>Comparative genomics of biotechnologically important yeasts.</title>
        <authorList>
            <consortium name="DOE Joint Genome Institute"/>
            <person name="Riley R."/>
            <person name="Haridas S."/>
            <person name="Wolfe K.H."/>
            <person name="Lopes M.R."/>
            <person name="Hittinger C.T."/>
            <person name="Goker M."/>
            <person name="Salamov A."/>
            <person name="Wisecaver J."/>
            <person name="Long T.M."/>
            <person name="Aerts A.L."/>
            <person name="Barry K."/>
            <person name="Choi C."/>
            <person name="Clum A."/>
            <person name="Coughlan A.Y."/>
            <person name="Deshpande S."/>
            <person name="Douglass A.P."/>
            <person name="Hanson S.J."/>
            <person name="Klenk H.-P."/>
            <person name="Labutti K."/>
            <person name="Lapidus A."/>
            <person name="Lindquist E."/>
            <person name="Lipzen A."/>
            <person name="Meier-Kolthoff J.P."/>
            <person name="Ohm R.A."/>
            <person name="Otillar R.P."/>
            <person name="Pangilinan J."/>
            <person name="Peng Y."/>
            <person name="Rokas A."/>
            <person name="Rosa C.A."/>
            <person name="Scheuner C."/>
            <person name="Sibirny A.A."/>
            <person name="Slot J.C."/>
            <person name="Stielow J.B."/>
            <person name="Sun H."/>
            <person name="Kurtzman C.P."/>
            <person name="Blackwell M."/>
            <person name="Grigoriev I.V."/>
            <person name="Jeffries T.W."/>
        </authorList>
    </citation>
    <scope>NUCLEOTIDE SEQUENCE [LARGE SCALE GENOMIC DNA]</scope>
    <source>
        <strain evidence="5">NRRL Y-17324</strain>
    </source>
</reference>
<dbReference type="RefSeq" id="XP_020061848.1">
    <property type="nucleotide sequence ID" value="XM_020211320.1"/>
</dbReference>
<dbReference type="SUPFAM" id="SSF51735">
    <property type="entry name" value="NAD(P)-binding Rossmann-fold domains"/>
    <property type="match status" value="1"/>
</dbReference>
<dbReference type="PANTHER" id="PTHR10366">
    <property type="entry name" value="NAD DEPENDENT EPIMERASE/DEHYDRATASE"/>
    <property type="match status" value="1"/>
</dbReference>
<dbReference type="GeneID" id="30985456"/>
<organism evidence="4 5">
    <name type="scientific">Suhomyces tanzawaensis NRRL Y-17324</name>
    <dbReference type="NCBI Taxonomy" id="984487"/>
    <lineage>
        <taxon>Eukaryota</taxon>
        <taxon>Fungi</taxon>
        <taxon>Dikarya</taxon>
        <taxon>Ascomycota</taxon>
        <taxon>Saccharomycotina</taxon>
        <taxon>Pichiomycetes</taxon>
        <taxon>Debaryomycetaceae</taxon>
        <taxon>Suhomyces</taxon>
    </lineage>
</organism>
<dbReference type="Pfam" id="PF01370">
    <property type="entry name" value="Epimerase"/>
    <property type="match status" value="1"/>
</dbReference>
<dbReference type="EMBL" id="KV453918">
    <property type="protein sequence ID" value="ODV76726.1"/>
    <property type="molecule type" value="Genomic_DNA"/>
</dbReference>
<dbReference type="PANTHER" id="PTHR10366:SF564">
    <property type="entry name" value="STEROL-4-ALPHA-CARBOXYLATE 3-DEHYDROGENASE, DECARBOXYLATING"/>
    <property type="match status" value="1"/>
</dbReference>
<sequence length="341" mass="37032">MSTVFLSGATGFIAQHLVRDLIAKGYKVIGSVRSAEKGDLLTGYFPKNFEYTIVEDIESETAFDDVLQKNPEITAFFHTASPFHYGNDNIPERLLQPAINGTKNALASAKKYGSNLKNFIVTSSVAAVGSSFLVNPHLPMTTVINEESWTEISWEQASTNGFIGYSASKAFAEREVWKFVDEEKPSFAVSVVNPSFVFGPQAFDAEAAKTLGTSSELINSLLKAGPDAELPAIKGRWVDVRDVSKAHIVALENKDAAGKRIIVQNGKYNAGVVAQIMLKNFPELKDRLPKFDAPAAQEALSSAAFGQMDDSKSVDLLGFEKVSLEQCITDAIAQLLKVGKQ</sequence>
<name>A0A1E4SB78_9ASCO</name>
<proteinExistence type="inferred from homology"/>
<evidence type="ECO:0000313" key="4">
    <source>
        <dbReference type="EMBL" id="ODV76726.1"/>
    </source>
</evidence>
<comment type="similarity">
    <text evidence="2">Belongs to the NAD(P)-dependent epimerase/dehydratase family. Dihydroflavonol-4-reductase subfamily.</text>
</comment>
<keyword evidence="5" id="KW-1185">Reference proteome</keyword>
<evidence type="ECO:0000313" key="5">
    <source>
        <dbReference type="Proteomes" id="UP000094285"/>
    </source>
</evidence>
<dbReference type="InterPro" id="IPR036291">
    <property type="entry name" value="NAD(P)-bd_dom_sf"/>
</dbReference>
<dbReference type="GO" id="GO:0016616">
    <property type="term" value="F:oxidoreductase activity, acting on the CH-OH group of donors, NAD or NADP as acceptor"/>
    <property type="evidence" value="ECO:0007669"/>
    <property type="project" value="TreeGrafter"/>
</dbReference>
<protein>
    <submittedName>
        <fullName evidence="4">NADPH-dependent methylglyoxal reductase GRE2</fullName>
    </submittedName>
</protein>
<dbReference type="AlphaFoldDB" id="A0A1E4SB78"/>
<dbReference type="Proteomes" id="UP000094285">
    <property type="component" value="Unassembled WGS sequence"/>
</dbReference>
<dbReference type="FunFam" id="3.40.50.720:FF:000191">
    <property type="entry name" value="Methylglyoxal reductase (NADPH-dependent)"/>
    <property type="match status" value="1"/>
</dbReference>
<evidence type="ECO:0000256" key="1">
    <source>
        <dbReference type="ARBA" id="ARBA00023002"/>
    </source>
</evidence>
<keyword evidence="1" id="KW-0560">Oxidoreductase</keyword>
<accession>A0A1E4SB78</accession>
<evidence type="ECO:0000256" key="2">
    <source>
        <dbReference type="ARBA" id="ARBA00023445"/>
    </source>
</evidence>
<dbReference type="InterPro" id="IPR050425">
    <property type="entry name" value="NAD(P)_dehydrat-like"/>
</dbReference>